<dbReference type="InParanoid" id="A0A0N1IJV7"/>
<evidence type="ECO:0000313" key="1">
    <source>
        <dbReference type="EMBL" id="KPJ21476.1"/>
    </source>
</evidence>
<dbReference type="Proteomes" id="UP000053240">
    <property type="component" value="Unassembled WGS sequence"/>
</dbReference>
<evidence type="ECO:0000313" key="2">
    <source>
        <dbReference type="Proteomes" id="UP000053240"/>
    </source>
</evidence>
<dbReference type="EMBL" id="LADJ01050185">
    <property type="protein sequence ID" value="KPJ21476.1"/>
    <property type="molecule type" value="Genomic_DNA"/>
</dbReference>
<reference evidence="1 2" key="1">
    <citation type="journal article" date="2015" name="Nat. Commun.">
        <title>Outbred genome sequencing and CRISPR/Cas9 gene editing in butterflies.</title>
        <authorList>
            <person name="Li X."/>
            <person name="Fan D."/>
            <person name="Zhang W."/>
            <person name="Liu G."/>
            <person name="Zhang L."/>
            <person name="Zhao L."/>
            <person name="Fang X."/>
            <person name="Chen L."/>
            <person name="Dong Y."/>
            <person name="Chen Y."/>
            <person name="Ding Y."/>
            <person name="Zhao R."/>
            <person name="Feng M."/>
            <person name="Zhu Y."/>
            <person name="Feng Y."/>
            <person name="Jiang X."/>
            <person name="Zhu D."/>
            <person name="Xiang H."/>
            <person name="Feng X."/>
            <person name="Li S."/>
            <person name="Wang J."/>
            <person name="Zhang G."/>
            <person name="Kronforst M.R."/>
            <person name="Wang W."/>
        </authorList>
    </citation>
    <scope>NUCLEOTIDE SEQUENCE [LARGE SCALE GENOMIC DNA]</scope>
    <source>
        <strain evidence="1">Ya'a_city_454_Pm</strain>
        <tissue evidence="1">Whole body</tissue>
    </source>
</reference>
<protein>
    <submittedName>
        <fullName evidence="1">Uncharacterized protein</fullName>
    </submittedName>
</protein>
<gene>
    <name evidence="1" type="ORF">RR48_00508</name>
</gene>
<sequence>MNKGSNGQPHRECDNELDGFMAPTLLMVGNARALRKDNSEDNLFVYKKKYTTKREGMRKKIK</sequence>
<name>A0A0N1IJV7_PAPMA</name>
<accession>A0A0N1IJV7</accession>
<proteinExistence type="predicted"/>
<organism evidence="1 2">
    <name type="scientific">Papilio machaon</name>
    <name type="common">Old World swallowtail butterfly</name>
    <dbReference type="NCBI Taxonomy" id="76193"/>
    <lineage>
        <taxon>Eukaryota</taxon>
        <taxon>Metazoa</taxon>
        <taxon>Ecdysozoa</taxon>
        <taxon>Arthropoda</taxon>
        <taxon>Hexapoda</taxon>
        <taxon>Insecta</taxon>
        <taxon>Pterygota</taxon>
        <taxon>Neoptera</taxon>
        <taxon>Endopterygota</taxon>
        <taxon>Lepidoptera</taxon>
        <taxon>Glossata</taxon>
        <taxon>Ditrysia</taxon>
        <taxon>Papilionoidea</taxon>
        <taxon>Papilionidae</taxon>
        <taxon>Papilioninae</taxon>
        <taxon>Papilio</taxon>
    </lineage>
</organism>
<dbReference type="AlphaFoldDB" id="A0A0N1IJV7"/>
<keyword evidence="2" id="KW-1185">Reference proteome</keyword>
<comment type="caution">
    <text evidence="1">The sequence shown here is derived from an EMBL/GenBank/DDBJ whole genome shotgun (WGS) entry which is preliminary data.</text>
</comment>